<dbReference type="EMBL" id="VSWD01000007">
    <property type="protein sequence ID" value="KAK3098172.1"/>
    <property type="molecule type" value="Genomic_DNA"/>
</dbReference>
<evidence type="ECO:0000313" key="2">
    <source>
        <dbReference type="Proteomes" id="UP001186944"/>
    </source>
</evidence>
<sequence>MGCKVCTCKPNLVLECCSAGPHFTKYPPTCRVRRGSSGCEILVSSRKPWQRCTDGPYSFSRNRKYHCFGCESVELEIGRKIKSLRGFSIVKSLKMCDVGGFDVTVYIVDTENNMVAA</sequence>
<name>A0AA89C1K0_PINIB</name>
<organism evidence="1 2">
    <name type="scientific">Pinctada imbricata</name>
    <name type="common">Atlantic pearl-oyster</name>
    <name type="synonym">Pinctada martensii</name>
    <dbReference type="NCBI Taxonomy" id="66713"/>
    <lineage>
        <taxon>Eukaryota</taxon>
        <taxon>Metazoa</taxon>
        <taxon>Spiralia</taxon>
        <taxon>Lophotrochozoa</taxon>
        <taxon>Mollusca</taxon>
        <taxon>Bivalvia</taxon>
        <taxon>Autobranchia</taxon>
        <taxon>Pteriomorphia</taxon>
        <taxon>Pterioida</taxon>
        <taxon>Pterioidea</taxon>
        <taxon>Pteriidae</taxon>
        <taxon>Pinctada</taxon>
    </lineage>
</organism>
<reference evidence="1" key="1">
    <citation type="submission" date="2019-08" db="EMBL/GenBank/DDBJ databases">
        <title>The improved chromosome-level genome for the pearl oyster Pinctada fucata martensii using PacBio sequencing and Hi-C.</title>
        <authorList>
            <person name="Zheng Z."/>
        </authorList>
    </citation>
    <scope>NUCLEOTIDE SEQUENCE</scope>
    <source>
        <strain evidence="1">ZZ-2019</strain>
        <tissue evidence="1">Adductor muscle</tissue>
    </source>
</reference>
<accession>A0AA89C1K0</accession>
<keyword evidence="2" id="KW-1185">Reference proteome</keyword>
<protein>
    <submittedName>
        <fullName evidence="1">Uncharacterized protein</fullName>
    </submittedName>
</protein>
<gene>
    <name evidence="1" type="ORF">FSP39_016863</name>
</gene>
<dbReference type="Proteomes" id="UP001186944">
    <property type="component" value="Unassembled WGS sequence"/>
</dbReference>
<proteinExistence type="predicted"/>
<dbReference type="AlphaFoldDB" id="A0AA89C1K0"/>
<comment type="caution">
    <text evidence="1">The sequence shown here is derived from an EMBL/GenBank/DDBJ whole genome shotgun (WGS) entry which is preliminary data.</text>
</comment>
<evidence type="ECO:0000313" key="1">
    <source>
        <dbReference type="EMBL" id="KAK3098172.1"/>
    </source>
</evidence>